<proteinExistence type="predicted"/>
<comment type="caution">
    <text evidence="5">The sequence shown here is derived from an EMBL/GenBank/DDBJ whole genome shotgun (WGS) entry which is preliminary data.</text>
</comment>
<dbReference type="SMART" id="SM00345">
    <property type="entry name" value="HTH_GNTR"/>
    <property type="match status" value="1"/>
</dbReference>
<dbReference type="RefSeq" id="WP_207599853.1">
    <property type="nucleotide sequence ID" value="NZ_JAFNJU010000007.1"/>
</dbReference>
<dbReference type="PANTHER" id="PTHR43537">
    <property type="entry name" value="TRANSCRIPTIONAL REGULATOR, GNTR FAMILY"/>
    <property type="match status" value="1"/>
</dbReference>
<sequence length="229" mass="27071">MERNNLYKANTMGDDVYELMKKEILSLEIKPGTLITEQIICDKYGISRTPSRHVMQRLRDEGLIHSIPYKASYVSLLDFDSIKQLIYMRVAIETRVIRDAMKSGGEGFIERLDASLKKQEKLLQGDFTPDEFYELDSEFHKNWFVETDKCIVWEEIQKLLVHYTRFRMLDIVVVKNFHAIYEEHKMLVQMMKEGRFEEVEPMITKHLYGGIERLGDKIHGEYADYFIKA</sequence>
<dbReference type="GO" id="GO:0003700">
    <property type="term" value="F:DNA-binding transcription factor activity"/>
    <property type="evidence" value="ECO:0007669"/>
    <property type="project" value="InterPro"/>
</dbReference>
<evidence type="ECO:0000256" key="3">
    <source>
        <dbReference type="ARBA" id="ARBA00023163"/>
    </source>
</evidence>
<dbReference type="PANTHER" id="PTHR43537:SF5">
    <property type="entry name" value="UXU OPERON TRANSCRIPTIONAL REGULATOR"/>
    <property type="match status" value="1"/>
</dbReference>
<dbReference type="InterPro" id="IPR036390">
    <property type="entry name" value="WH_DNA-bd_sf"/>
</dbReference>
<keyword evidence="6" id="KW-1185">Reference proteome</keyword>
<dbReference type="AlphaFoldDB" id="A0A939H6Z1"/>
<dbReference type="InterPro" id="IPR000524">
    <property type="entry name" value="Tscrpt_reg_HTH_GntR"/>
</dbReference>
<name>A0A939H6Z1_9CLOT</name>
<organism evidence="5 6">
    <name type="scientific">Proteiniclasticum aestuarii</name>
    <dbReference type="NCBI Taxonomy" id="2817862"/>
    <lineage>
        <taxon>Bacteria</taxon>
        <taxon>Bacillati</taxon>
        <taxon>Bacillota</taxon>
        <taxon>Clostridia</taxon>
        <taxon>Eubacteriales</taxon>
        <taxon>Clostridiaceae</taxon>
        <taxon>Proteiniclasticum</taxon>
    </lineage>
</organism>
<dbReference type="CDD" id="cd07377">
    <property type="entry name" value="WHTH_GntR"/>
    <property type="match status" value="1"/>
</dbReference>
<dbReference type="Proteomes" id="UP000664218">
    <property type="component" value="Unassembled WGS sequence"/>
</dbReference>
<dbReference type="EMBL" id="JAFNJU010000007">
    <property type="protein sequence ID" value="MBO1265329.1"/>
    <property type="molecule type" value="Genomic_DNA"/>
</dbReference>
<evidence type="ECO:0000259" key="4">
    <source>
        <dbReference type="PROSITE" id="PS50949"/>
    </source>
</evidence>
<keyword evidence="2" id="KW-0238">DNA-binding</keyword>
<accession>A0A939H6Z1</accession>
<reference evidence="5" key="1">
    <citation type="submission" date="2021-03" db="EMBL/GenBank/DDBJ databases">
        <title>Proteiniclasticum marinus sp. nov., isolated from tidal flat sediment.</title>
        <authorList>
            <person name="Namirimu T."/>
            <person name="Yang J.-A."/>
            <person name="Yang S.-H."/>
            <person name="Kim Y.-J."/>
            <person name="Kwon K.K."/>
        </authorList>
    </citation>
    <scope>NUCLEOTIDE SEQUENCE</scope>
    <source>
        <strain evidence="5">SCR006</strain>
    </source>
</reference>
<dbReference type="SUPFAM" id="SSF46785">
    <property type="entry name" value="Winged helix' DNA-binding domain"/>
    <property type="match status" value="1"/>
</dbReference>
<dbReference type="PROSITE" id="PS50949">
    <property type="entry name" value="HTH_GNTR"/>
    <property type="match status" value="1"/>
</dbReference>
<evidence type="ECO:0000256" key="1">
    <source>
        <dbReference type="ARBA" id="ARBA00023015"/>
    </source>
</evidence>
<dbReference type="InterPro" id="IPR036388">
    <property type="entry name" value="WH-like_DNA-bd_sf"/>
</dbReference>
<evidence type="ECO:0000313" key="6">
    <source>
        <dbReference type="Proteomes" id="UP000664218"/>
    </source>
</evidence>
<protein>
    <submittedName>
        <fullName evidence="5">GntR family transcriptional regulator</fullName>
    </submittedName>
</protein>
<dbReference type="Pfam" id="PF07729">
    <property type="entry name" value="FCD"/>
    <property type="match status" value="1"/>
</dbReference>
<dbReference type="GO" id="GO:0003677">
    <property type="term" value="F:DNA binding"/>
    <property type="evidence" value="ECO:0007669"/>
    <property type="project" value="UniProtKB-KW"/>
</dbReference>
<gene>
    <name evidence="5" type="ORF">J3A84_09835</name>
</gene>
<evidence type="ECO:0000256" key="2">
    <source>
        <dbReference type="ARBA" id="ARBA00023125"/>
    </source>
</evidence>
<evidence type="ECO:0000313" key="5">
    <source>
        <dbReference type="EMBL" id="MBO1265329.1"/>
    </source>
</evidence>
<dbReference type="Pfam" id="PF00392">
    <property type="entry name" value="GntR"/>
    <property type="match status" value="1"/>
</dbReference>
<dbReference type="InterPro" id="IPR008920">
    <property type="entry name" value="TF_FadR/GntR_C"/>
</dbReference>
<feature type="domain" description="HTH gntR-type" evidence="4">
    <location>
        <begin position="10"/>
        <end position="77"/>
    </location>
</feature>
<dbReference type="InterPro" id="IPR011711">
    <property type="entry name" value="GntR_C"/>
</dbReference>
<keyword evidence="3" id="KW-0804">Transcription</keyword>
<dbReference type="SUPFAM" id="SSF48008">
    <property type="entry name" value="GntR ligand-binding domain-like"/>
    <property type="match status" value="1"/>
</dbReference>
<dbReference type="Gene3D" id="1.20.120.530">
    <property type="entry name" value="GntR ligand-binding domain-like"/>
    <property type="match status" value="1"/>
</dbReference>
<keyword evidence="1" id="KW-0805">Transcription regulation</keyword>
<dbReference type="Gene3D" id="1.10.10.10">
    <property type="entry name" value="Winged helix-like DNA-binding domain superfamily/Winged helix DNA-binding domain"/>
    <property type="match status" value="1"/>
</dbReference>